<dbReference type="Proteomes" id="UP001589776">
    <property type="component" value="Unassembled WGS sequence"/>
</dbReference>
<keyword evidence="2" id="KW-1185">Reference proteome</keyword>
<sequence length="62" mass="7226">MKDDQAFIEYGKDSVILWDVIALSNEQFLKGGFLAEILLKGFLSIYNVWDKGRGRQSWHYQS</sequence>
<evidence type="ECO:0000313" key="2">
    <source>
        <dbReference type="Proteomes" id="UP001589776"/>
    </source>
</evidence>
<gene>
    <name evidence="1" type="ORF">ACFFK0_11730</name>
</gene>
<reference evidence="1 2" key="1">
    <citation type="submission" date="2024-09" db="EMBL/GenBank/DDBJ databases">
        <authorList>
            <person name="Sun Q."/>
            <person name="Mori K."/>
        </authorList>
    </citation>
    <scope>NUCLEOTIDE SEQUENCE [LARGE SCALE GENOMIC DNA]</scope>
    <source>
        <strain evidence="1 2">CCM 7759</strain>
    </source>
</reference>
<name>A0ABV6DKD4_9BACL</name>
<dbReference type="EMBL" id="JBHLWN010000046">
    <property type="protein sequence ID" value="MFC0213115.1"/>
    <property type="molecule type" value="Genomic_DNA"/>
</dbReference>
<evidence type="ECO:0000313" key="1">
    <source>
        <dbReference type="EMBL" id="MFC0213115.1"/>
    </source>
</evidence>
<accession>A0ABV6DKD4</accession>
<protein>
    <submittedName>
        <fullName evidence="1">Uncharacterized protein</fullName>
    </submittedName>
</protein>
<comment type="caution">
    <text evidence="1">The sequence shown here is derived from an EMBL/GenBank/DDBJ whole genome shotgun (WGS) entry which is preliminary data.</text>
</comment>
<organism evidence="1 2">
    <name type="scientific">Paenibacillus chartarius</name>
    <dbReference type="NCBI Taxonomy" id="747481"/>
    <lineage>
        <taxon>Bacteria</taxon>
        <taxon>Bacillati</taxon>
        <taxon>Bacillota</taxon>
        <taxon>Bacilli</taxon>
        <taxon>Bacillales</taxon>
        <taxon>Paenibacillaceae</taxon>
        <taxon>Paenibacillus</taxon>
    </lineage>
</organism>
<dbReference type="RefSeq" id="WP_377470374.1">
    <property type="nucleotide sequence ID" value="NZ_JBHLWN010000046.1"/>
</dbReference>
<proteinExistence type="predicted"/>